<dbReference type="InterPro" id="IPR025375">
    <property type="entry name" value="DUF4365"/>
</dbReference>
<protein>
    <submittedName>
        <fullName evidence="2">DUF4365 domain-containing protein</fullName>
    </submittedName>
</protein>
<reference evidence="2 3" key="1">
    <citation type="journal article" date="2024" name="ISME J.">
        <title>Tailless and filamentous prophages are predominant in marine Vibrio.</title>
        <authorList>
            <person name="Steensen K."/>
            <person name="Seneca J."/>
            <person name="Bartlau N."/>
            <person name="Yu X.A."/>
            <person name="Hussain F.A."/>
            <person name="Polz M.F."/>
        </authorList>
    </citation>
    <scope>NUCLEOTIDE SEQUENCE [LARGE SCALE GENOMIC DNA]</scope>
    <source>
        <strain evidence="2 3">10N.222.51.A1</strain>
    </source>
</reference>
<dbReference type="Pfam" id="PF14280">
    <property type="entry name" value="DUF4365"/>
    <property type="match status" value="1"/>
</dbReference>
<evidence type="ECO:0000313" key="2">
    <source>
        <dbReference type="EMBL" id="MFA0570849.1"/>
    </source>
</evidence>
<keyword evidence="3" id="KW-1185">Reference proteome</keyword>
<gene>
    <name evidence="2" type="ORF">AB4566_21605</name>
</gene>
<accession>A0ABV4NIG5</accession>
<evidence type="ECO:0000259" key="1">
    <source>
        <dbReference type="Pfam" id="PF14280"/>
    </source>
</evidence>
<dbReference type="Proteomes" id="UP001570417">
    <property type="component" value="Unassembled WGS sequence"/>
</dbReference>
<evidence type="ECO:0000313" key="3">
    <source>
        <dbReference type="Proteomes" id="UP001570417"/>
    </source>
</evidence>
<dbReference type="RefSeq" id="WP_372268637.1">
    <property type="nucleotide sequence ID" value="NZ_JBFRUW010000146.1"/>
</dbReference>
<comment type="caution">
    <text evidence="2">The sequence shown here is derived from an EMBL/GenBank/DDBJ whole genome shotgun (WGS) entry which is preliminary data.</text>
</comment>
<feature type="domain" description="DUF4365" evidence="1">
    <location>
        <begin position="12"/>
        <end position="145"/>
    </location>
</feature>
<organism evidence="2 3">
    <name type="scientific">Vibrio gallaecicus</name>
    <dbReference type="NCBI Taxonomy" id="552386"/>
    <lineage>
        <taxon>Bacteria</taxon>
        <taxon>Pseudomonadati</taxon>
        <taxon>Pseudomonadota</taxon>
        <taxon>Gammaproteobacteria</taxon>
        <taxon>Vibrionales</taxon>
        <taxon>Vibrionaceae</taxon>
        <taxon>Vibrio</taxon>
    </lineage>
</organism>
<sequence>MTTVSSESHTGELGVSFMKLICGREKVIFRPIELFDVGIDGLIEPQVENIATGAFIGVQIKSGQSFKRAGVGKYVFRSDKAHFEYWFRCTLPVVGVVYDPESNKAVWTNLSDYADKALTENGPWPIPLTLESDELNTETLSQLISSAESTRISRKFVNSMSAVVAQQDNTSSRKEIDEHSKLAWEELFDTFLSLIHDEWTVADAGYRLSWHFPSDKHDPRYVYAITRMAKVNDVQLTKIISAMARVMEDNADPVAEHLCYMLSYVPNVVKRLEKAIANSQIRKESIWIAIQAIEFIGEHPRNDLWEGYCA</sequence>
<dbReference type="EMBL" id="JBFRUW010000146">
    <property type="protein sequence ID" value="MFA0570849.1"/>
    <property type="molecule type" value="Genomic_DNA"/>
</dbReference>
<name>A0ABV4NIG5_9VIBR</name>
<proteinExistence type="predicted"/>